<feature type="region of interest" description="Disordered" evidence="1">
    <location>
        <begin position="241"/>
        <end position="263"/>
    </location>
</feature>
<dbReference type="Pfam" id="PF13242">
    <property type="entry name" value="Hydrolase_like"/>
    <property type="match status" value="1"/>
</dbReference>
<dbReference type="InterPro" id="IPR006357">
    <property type="entry name" value="HAD-SF_hydro_IIA"/>
</dbReference>
<reference evidence="2 3" key="1">
    <citation type="journal article" date="2021" name="Sci. Rep.">
        <title>Genome sequencing of the multicellular alga Astrephomene provides insights into convergent evolution of germ-soma differentiation.</title>
        <authorList>
            <person name="Yamashita S."/>
            <person name="Yamamoto K."/>
            <person name="Matsuzaki R."/>
            <person name="Suzuki S."/>
            <person name="Yamaguchi H."/>
            <person name="Hirooka S."/>
            <person name="Minakuchi Y."/>
            <person name="Miyagishima S."/>
            <person name="Kawachi M."/>
            <person name="Toyoda A."/>
            <person name="Nozaki H."/>
        </authorList>
    </citation>
    <scope>NUCLEOTIDE SEQUENCE [LARGE SCALE GENOMIC DNA]</scope>
    <source>
        <strain evidence="2 3">NIES-4017</strain>
    </source>
</reference>
<comment type="caution">
    <text evidence="2">The sequence shown here is derived from an EMBL/GenBank/DDBJ whole genome shotgun (WGS) entry which is preliminary data.</text>
</comment>
<dbReference type="PANTHER" id="PTHR19288">
    <property type="entry name" value="4-NITROPHENYLPHOSPHATASE-RELATED"/>
    <property type="match status" value="1"/>
</dbReference>
<protein>
    <submittedName>
        <fullName evidence="2">Uncharacterized protein</fullName>
    </submittedName>
</protein>
<dbReference type="EMBL" id="BMAR01000031">
    <property type="protein sequence ID" value="GFR49632.1"/>
    <property type="molecule type" value="Genomic_DNA"/>
</dbReference>
<evidence type="ECO:0000313" key="2">
    <source>
        <dbReference type="EMBL" id="GFR49632.1"/>
    </source>
</evidence>
<dbReference type="GO" id="GO:0016791">
    <property type="term" value="F:phosphatase activity"/>
    <property type="evidence" value="ECO:0007669"/>
    <property type="project" value="TreeGrafter"/>
</dbReference>
<accession>A0AAD3DZD6</accession>
<gene>
    <name evidence="2" type="ORF">Agub_g11705</name>
</gene>
<dbReference type="Pfam" id="PF13344">
    <property type="entry name" value="Hydrolase_6"/>
    <property type="match status" value="1"/>
</dbReference>
<keyword evidence="3" id="KW-1185">Reference proteome</keyword>
<organism evidence="2 3">
    <name type="scientific">Astrephomene gubernaculifera</name>
    <dbReference type="NCBI Taxonomy" id="47775"/>
    <lineage>
        <taxon>Eukaryota</taxon>
        <taxon>Viridiplantae</taxon>
        <taxon>Chlorophyta</taxon>
        <taxon>core chlorophytes</taxon>
        <taxon>Chlorophyceae</taxon>
        <taxon>CS clade</taxon>
        <taxon>Chlamydomonadales</taxon>
        <taxon>Astrephomenaceae</taxon>
        <taxon>Astrephomene</taxon>
    </lineage>
</organism>
<name>A0AAD3DZD6_9CHLO</name>
<dbReference type="Gene3D" id="3.40.50.1000">
    <property type="entry name" value="HAD superfamily/HAD-like"/>
    <property type="match status" value="2"/>
</dbReference>
<dbReference type="AlphaFoldDB" id="A0AAD3DZD6"/>
<dbReference type="InterPro" id="IPR023214">
    <property type="entry name" value="HAD_sf"/>
</dbReference>
<dbReference type="InterPro" id="IPR036412">
    <property type="entry name" value="HAD-like_sf"/>
</dbReference>
<dbReference type="Proteomes" id="UP001054857">
    <property type="component" value="Unassembled WGS sequence"/>
</dbReference>
<sequence length="442" mass="45619">MCPQLGLSGAIASSAIVGHASNGISSRRGKFPCAQGRALRSRVVTFAAPKGVLCDLDGVIYASGTSVAIPGAADTVRYFRERLAVPWLFVTNTSTKSREGLAARLRDMGVPCRAEDIVSPAKLAADWLRAHKAEPAALFVGPDLAPEFEGIQQLPPDAQSGAAAVVIGDMGLDWNYASLNRAFRLVMDGELRCEEAEAQRCGKCASAATATAAASVASTASASASSTTAVGATATATAGAAAGSSSLPPAVRRGRGRRGASAPPLTLISLGKGRYYKDTDGYSIDVGPFTAALEYATDQKALVLGKPDPLIFKLSAHSLGLQPEEVVMIGDDVRGDVGGAQAAGLRGLLVRTGKFREHDLHVGVTPHAVLPSIAELPEWWHQQQREQEQGQQGQQVLVDSMMPMTLLPPAAAVGVGVGVVLPAGRGRQQGKGNAAALTTAGA</sequence>
<proteinExistence type="predicted"/>
<evidence type="ECO:0000256" key="1">
    <source>
        <dbReference type="SAM" id="MobiDB-lite"/>
    </source>
</evidence>
<dbReference type="SUPFAM" id="SSF56784">
    <property type="entry name" value="HAD-like"/>
    <property type="match status" value="1"/>
</dbReference>
<dbReference type="GO" id="GO:0005737">
    <property type="term" value="C:cytoplasm"/>
    <property type="evidence" value="ECO:0007669"/>
    <property type="project" value="TreeGrafter"/>
</dbReference>
<evidence type="ECO:0000313" key="3">
    <source>
        <dbReference type="Proteomes" id="UP001054857"/>
    </source>
</evidence>
<dbReference type="PANTHER" id="PTHR19288:SF46">
    <property type="entry name" value="HALOACID DEHALOGENASE-LIKE HYDROLASE DOMAIN-CONTAINING PROTEIN 2"/>
    <property type="match status" value="1"/>
</dbReference>